<accession>A0AAV2CBH2</accession>
<protein>
    <submittedName>
        <fullName evidence="2">Uncharacterized protein</fullName>
    </submittedName>
</protein>
<gene>
    <name evidence="2" type="ORF">LTRI10_LOCUS1715</name>
</gene>
<name>A0AAV2CBH2_9ROSI</name>
<dbReference type="AlphaFoldDB" id="A0AAV2CBH2"/>
<sequence>MLIMLLVSAAVHDVASAIRPEGDGILKQDGTVAAGWVSSTEPTRFGRGLWSDELYKRNHREGDGSIKQEGTVAAGPIKPDGDGIIKQDAIAESGDGIRSKMALGLFLVLQQPLTTTRLSKGTQYSLEEVTDDQSVKVLDEFPVSSKAEKLHNC</sequence>
<feature type="signal peptide" evidence="1">
    <location>
        <begin position="1"/>
        <end position="17"/>
    </location>
</feature>
<evidence type="ECO:0000256" key="1">
    <source>
        <dbReference type="SAM" id="SignalP"/>
    </source>
</evidence>
<evidence type="ECO:0000313" key="3">
    <source>
        <dbReference type="Proteomes" id="UP001497516"/>
    </source>
</evidence>
<dbReference type="Proteomes" id="UP001497516">
    <property type="component" value="Chromosome 1"/>
</dbReference>
<feature type="chain" id="PRO_5043415960" evidence="1">
    <location>
        <begin position="18"/>
        <end position="153"/>
    </location>
</feature>
<reference evidence="2 3" key="1">
    <citation type="submission" date="2024-04" db="EMBL/GenBank/DDBJ databases">
        <authorList>
            <person name="Fracassetti M."/>
        </authorList>
    </citation>
    <scope>NUCLEOTIDE SEQUENCE [LARGE SCALE GENOMIC DNA]</scope>
</reference>
<proteinExistence type="predicted"/>
<keyword evidence="1" id="KW-0732">Signal</keyword>
<organism evidence="2 3">
    <name type="scientific">Linum trigynum</name>
    <dbReference type="NCBI Taxonomy" id="586398"/>
    <lineage>
        <taxon>Eukaryota</taxon>
        <taxon>Viridiplantae</taxon>
        <taxon>Streptophyta</taxon>
        <taxon>Embryophyta</taxon>
        <taxon>Tracheophyta</taxon>
        <taxon>Spermatophyta</taxon>
        <taxon>Magnoliopsida</taxon>
        <taxon>eudicotyledons</taxon>
        <taxon>Gunneridae</taxon>
        <taxon>Pentapetalae</taxon>
        <taxon>rosids</taxon>
        <taxon>fabids</taxon>
        <taxon>Malpighiales</taxon>
        <taxon>Linaceae</taxon>
        <taxon>Linum</taxon>
    </lineage>
</organism>
<keyword evidence="3" id="KW-1185">Reference proteome</keyword>
<evidence type="ECO:0000313" key="2">
    <source>
        <dbReference type="EMBL" id="CAL1353845.1"/>
    </source>
</evidence>
<dbReference type="EMBL" id="OZ034813">
    <property type="protein sequence ID" value="CAL1353845.1"/>
    <property type="molecule type" value="Genomic_DNA"/>
</dbReference>